<name>A0A834JSW4_VESPE</name>
<dbReference type="AlphaFoldDB" id="A0A834JSW4"/>
<feature type="region of interest" description="Disordered" evidence="1">
    <location>
        <begin position="19"/>
        <end position="40"/>
    </location>
</feature>
<accession>A0A834JSW4</accession>
<feature type="region of interest" description="Disordered" evidence="1">
    <location>
        <begin position="89"/>
        <end position="118"/>
    </location>
</feature>
<keyword evidence="3" id="KW-1185">Reference proteome</keyword>
<organism evidence="2 3">
    <name type="scientific">Vespula pensylvanica</name>
    <name type="common">Western yellow jacket</name>
    <name type="synonym">Wasp</name>
    <dbReference type="NCBI Taxonomy" id="30213"/>
    <lineage>
        <taxon>Eukaryota</taxon>
        <taxon>Metazoa</taxon>
        <taxon>Ecdysozoa</taxon>
        <taxon>Arthropoda</taxon>
        <taxon>Hexapoda</taxon>
        <taxon>Insecta</taxon>
        <taxon>Pterygota</taxon>
        <taxon>Neoptera</taxon>
        <taxon>Endopterygota</taxon>
        <taxon>Hymenoptera</taxon>
        <taxon>Apocrita</taxon>
        <taxon>Aculeata</taxon>
        <taxon>Vespoidea</taxon>
        <taxon>Vespidae</taxon>
        <taxon>Vespinae</taxon>
        <taxon>Vespula</taxon>
    </lineage>
</organism>
<reference evidence="2" key="1">
    <citation type="journal article" date="2020" name="G3 (Bethesda)">
        <title>High-Quality Assemblies for Three Invasive Social Wasps from the &lt;i&gt;Vespula&lt;/i&gt; Genus.</title>
        <authorList>
            <person name="Harrop T.W.R."/>
            <person name="Guhlin J."/>
            <person name="McLaughlin G.M."/>
            <person name="Permina E."/>
            <person name="Stockwell P."/>
            <person name="Gilligan J."/>
            <person name="Le Lec M.F."/>
            <person name="Gruber M.A.M."/>
            <person name="Quinn O."/>
            <person name="Lovegrove M."/>
            <person name="Duncan E.J."/>
            <person name="Remnant E.J."/>
            <person name="Van Eeckhoven J."/>
            <person name="Graham B."/>
            <person name="Knapp R.A."/>
            <person name="Langford K.W."/>
            <person name="Kronenberg Z."/>
            <person name="Press M.O."/>
            <person name="Eacker S.M."/>
            <person name="Wilson-Rankin E.E."/>
            <person name="Purcell J."/>
            <person name="Lester P.J."/>
            <person name="Dearden P.K."/>
        </authorList>
    </citation>
    <scope>NUCLEOTIDE SEQUENCE</scope>
    <source>
        <strain evidence="2">Volc-1</strain>
    </source>
</reference>
<gene>
    <name evidence="2" type="ORF">H0235_016838</name>
</gene>
<evidence type="ECO:0000256" key="1">
    <source>
        <dbReference type="SAM" id="MobiDB-lite"/>
    </source>
</evidence>
<comment type="caution">
    <text evidence="2">The sequence shown here is derived from an EMBL/GenBank/DDBJ whole genome shotgun (WGS) entry which is preliminary data.</text>
</comment>
<dbReference type="Proteomes" id="UP000600918">
    <property type="component" value="Unassembled WGS sequence"/>
</dbReference>
<feature type="compositionally biased region" description="Basic and acidic residues" evidence="1">
    <location>
        <begin position="19"/>
        <end position="31"/>
    </location>
</feature>
<proteinExistence type="predicted"/>
<protein>
    <submittedName>
        <fullName evidence="2">Uncharacterized protein</fullName>
    </submittedName>
</protein>
<evidence type="ECO:0000313" key="2">
    <source>
        <dbReference type="EMBL" id="KAF7394243.1"/>
    </source>
</evidence>
<dbReference type="EMBL" id="JACSDY010000021">
    <property type="protein sequence ID" value="KAF7394243.1"/>
    <property type="molecule type" value="Genomic_DNA"/>
</dbReference>
<sequence>MGKHVGWLRFAFRACPSTERDTHLQQNKREPMTPSSDENFYGENISAVTEKRAVWNCGEGTRGVSLASSSSILWLYHVFGIESRQEERCRHHHHHHHTTTALPLPPPPPERGRNSRNVSAVVATPARRDLFLLAGHEP</sequence>
<evidence type="ECO:0000313" key="3">
    <source>
        <dbReference type="Proteomes" id="UP000600918"/>
    </source>
</evidence>